<dbReference type="EMBL" id="WFLM01000001">
    <property type="protein sequence ID" value="KAB8040844.1"/>
    <property type="molecule type" value="Genomic_DNA"/>
</dbReference>
<keyword evidence="3" id="KW-1185">Reference proteome</keyword>
<dbReference type="AlphaFoldDB" id="A0A6N6VXK7"/>
<evidence type="ECO:0000313" key="3">
    <source>
        <dbReference type="Proteomes" id="UP000437748"/>
    </source>
</evidence>
<comment type="caution">
    <text evidence="2">The sequence shown here is derived from an EMBL/GenBank/DDBJ whole genome shotgun (WGS) entry which is preliminary data.</text>
</comment>
<sequence>MANDQQKLDDAVNQIEKDVATFKKEAIFEYYKLTYNFLNYKEPKDCEIYKEEMDAFLERGEQLEKNILKKADERNTSISYRIFDLVHGLKKDFVSTYYEKLSIKAKQEGCEKKLSRIL</sequence>
<dbReference type="Proteomes" id="UP000437748">
    <property type="component" value="Unassembled WGS sequence"/>
</dbReference>
<name>A0A6N6VXK7_9BACT</name>
<gene>
    <name evidence="2" type="ORF">GCL60_02645</name>
</gene>
<protein>
    <submittedName>
        <fullName evidence="2">Uncharacterized protein</fullName>
    </submittedName>
</protein>
<proteinExistence type="predicted"/>
<dbReference type="RefSeq" id="WP_153418364.1">
    <property type="nucleotide sequence ID" value="NZ_WFLM01000001.1"/>
</dbReference>
<feature type="coiled-coil region" evidence="1">
    <location>
        <begin position="5"/>
        <end position="66"/>
    </location>
</feature>
<evidence type="ECO:0000313" key="2">
    <source>
        <dbReference type="EMBL" id="KAB8040844.1"/>
    </source>
</evidence>
<reference evidence="2 3" key="1">
    <citation type="submission" date="2019-10" db="EMBL/GenBank/DDBJ databases">
        <title>New species of Slilvanegrellaceae.</title>
        <authorList>
            <person name="Pitt A."/>
            <person name="Hahn M.W."/>
        </authorList>
    </citation>
    <scope>NUCLEOTIDE SEQUENCE [LARGE SCALE GENOMIC DNA]</scope>
    <source>
        <strain evidence="2 3">SP-Ram-0.45-NSY-1</strain>
    </source>
</reference>
<evidence type="ECO:0000256" key="1">
    <source>
        <dbReference type="SAM" id="Coils"/>
    </source>
</evidence>
<accession>A0A6N6VXK7</accession>
<organism evidence="2 3">
    <name type="scientific">Silvanigrella paludirubra</name>
    <dbReference type="NCBI Taxonomy" id="2499159"/>
    <lineage>
        <taxon>Bacteria</taxon>
        <taxon>Pseudomonadati</taxon>
        <taxon>Bdellovibrionota</taxon>
        <taxon>Oligoflexia</taxon>
        <taxon>Silvanigrellales</taxon>
        <taxon>Silvanigrellaceae</taxon>
        <taxon>Silvanigrella</taxon>
    </lineage>
</organism>
<keyword evidence="1" id="KW-0175">Coiled coil</keyword>